<protein>
    <submittedName>
        <fullName evidence="1">Uncharacterized protein</fullName>
    </submittedName>
</protein>
<dbReference type="EMBL" id="VSSQ01039897">
    <property type="protein sequence ID" value="MPM93039.1"/>
    <property type="molecule type" value="Genomic_DNA"/>
</dbReference>
<accession>A0A645DUR6</accession>
<sequence>MSVVAAPAGLRDDRETDLLAEFPQLVAVGTGLPLRRGRIQRIGETLPHQELVLGMLQRVGPRSHELPVGHQAAQDAGGHVFVVERDDVATGREGAHGRLVGVVADRHVLENPRCAHVRPLGQQPQPDAQPGGWGIHHAGQLAAADNSDGGATHPHRLSPVG</sequence>
<evidence type="ECO:0000313" key="1">
    <source>
        <dbReference type="EMBL" id="MPM93039.1"/>
    </source>
</evidence>
<proteinExistence type="predicted"/>
<reference evidence="1" key="1">
    <citation type="submission" date="2019-08" db="EMBL/GenBank/DDBJ databases">
        <authorList>
            <person name="Kucharzyk K."/>
            <person name="Murdoch R.W."/>
            <person name="Higgins S."/>
            <person name="Loffler F."/>
        </authorList>
    </citation>
    <scope>NUCLEOTIDE SEQUENCE</scope>
</reference>
<dbReference type="AlphaFoldDB" id="A0A645DUR6"/>
<name>A0A645DUR6_9ZZZZ</name>
<comment type="caution">
    <text evidence="1">The sequence shown here is derived from an EMBL/GenBank/DDBJ whole genome shotgun (WGS) entry which is preliminary data.</text>
</comment>
<gene>
    <name evidence="1" type="ORF">SDC9_140175</name>
</gene>
<organism evidence="1">
    <name type="scientific">bioreactor metagenome</name>
    <dbReference type="NCBI Taxonomy" id="1076179"/>
    <lineage>
        <taxon>unclassified sequences</taxon>
        <taxon>metagenomes</taxon>
        <taxon>ecological metagenomes</taxon>
    </lineage>
</organism>